<evidence type="ECO:0000259" key="1">
    <source>
        <dbReference type="Pfam" id="PF24809"/>
    </source>
</evidence>
<evidence type="ECO:0000313" key="3">
    <source>
        <dbReference type="Proteomes" id="UP000310066"/>
    </source>
</evidence>
<gene>
    <name evidence="2" type="ORF">B0A54_01558</name>
</gene>
<dbReference type="InterPro" id="IPR056125">
    <property type="entry name" value="DUF7708"/>
</dbReference>
<reference evidence="2 3" key="1">
    <citation type="submission" date="2017-03" db="EMBL/GenBank/DDBJ databases">
        <title>Genomes of endolithic fungi from Antarctica.</title>
        <authorList>
            <person name="Coleine C."/>
            <person name="Masonjones S."/>
            <person name="Stajich J.E."/>
        </authorList>
    </citation>
    <scope>NUCLEOTIDE SEQUENCE [LARGE SCALE GENOMIC DNA]</scope>
    <source>
        <strain evidence="2 3">CCFEE 5311</strain>
    </source>
</reference>
<dbReference type="Pfam" id="PF24809">
    <property type="entry name" value="DUF7708"/>
    <property type="match status" value="1"/>
</dbReference>
<evidence type="ECO:0000313" key="2">
    <source>
        <dbReference type="EMBL" id="TKA48066.1"/>
    </source>
</evidence>
<dbReference type="Proteomes" id="UP000310066">
    <property type="component" value="Unassembled WGS sequence"/>
</dbReference>
<dbReference type="EMBL" id="NAJP01000004">
    <property type="protein sequence ID" value="TKA48066.1"/>
    <property type="molecule type" value="Genomic_DNA"/>
</dbReference>
<comment type="caution">
    <text evidence="2">The sequence shown here is derived from an EMBL/GenBank/DDBJ whole genome shotgun (WGS) entry which is preliminary data.</text>
</comment>
<feature type="domain" description="DUF7708" evidence="1">
    <location>
        <begin position="74"/>
        <end position="162"/>
    </location>
</feature>
<name>A0A4U0VID0_9PEZI</name>
<protein>
    <recommendedName>
        <fullName evidence="1">DUF7708 domain-containing protein</fullName>
    </recommendedName>
</protein>
<dbReference type="AlphaFoldDB" id="A0A4U0VID0"/>
<proteinExistence type="predicted"/>
<dbReference type="OrthoDB" id="6161812at2759"/>
<dbReference type="STRING" id="329885.A0A4U0VID0"/>
<sequence>MNARQEWQSDFAIRVQKASKTHFSRLQRLSEESNLHSALVVLQTEYQQRAIPLNLAKWEPVLEAMDSFTIGINQLMQASPSACNFLWGSILLLLQCALRHARIMSQISAMLTDISNILPRCHLYVHLFSLERLQAPLKNIYRDYADFIVSTMEFLAAKPYSKLTLLHI</sequence>
<accession>A0A4U0VID0</accession>
<organism evidence="2 3">
    <name type="scientific">Friedmanniomyces endolithicus</name>
    <dbReference type="NCBI Taxonomy" id="329885"/>
    <lineage>
        <taxon>Eukaryota</taxon>
        <taxon>Fungi</taxon>
        <taxon>Dikarya</taxon>
        <taxon>Ascomycota</taxon>
        <taxon>Pezizomycotina</taxon>
        <taxon>Dothideomycetes</taxon>
        <taxon>Dothideomycetidae</taxon>
        <taxon>Mycosphaerellales</taxon>
        <taxon>Teratosphaeriaceae</taxon>
        <taxon>Friedmanniomyces</taxon>
    </lineage>
</organism>